<feature type="region of interest" description="Disordered" evidence="1">
    <location>
        <begin position="407"/>
        <end position="499"/>
    </location>
</feature>
<dbReference type="PROSITE" id="PS50096">
    <property type="entry name" value="IQ"/>
    <property type="match status" value="1"/>
</dbReference>
<feature type="region of interest" description="Disordered" evidence="1">
    <location>
        <begin position="13"/>
        <end position="48"/>
    </location>
</feature>
<dbReference type="EMBL" id="HBEO01027542">
    <property type="protein sequence ID" value="CAD8499122.1"/>
    <property type="molecule type" value="Transcribed_RNA"/>
</dbReference>
<feature type="region of interest" description="Disordered" evidence="1">
    <location>
        <begin position="153"/>
        <end position="175"/>
    </location>
</feature>
<dbReference type="AlphaFoldDB" id="A0A6T7SN20"/>
<accession>A0A6T7SN20</accession>
<gene>
    <name evidence="2" type="ORF">HPHI1048_LOCUS18620</name>
    <name evidence="3" type="ORF">HPHI1048_LOCUS18621</name>
</gene>
<proteinExistence type="predicted"/>
<organism evidence="3">
    <name type="scientific">Hanusia phi</name>
    <dbReference type="NCBI Taxonomy" id="3032"/>
    <lineage>
        <taxon>Eukaryota</taxon>
        <taxon>Cryptophyceae</taxon>
        <taxon>Pyrenomonadales</taxon>
        <taxon>Geminigeraceae</taxon>
        <taxon>Hanusia</taxon>
    </lineage>
</organism>
<evidence type="ECO:0000256" key="1">
    <source>
        <dbReference type="SAM" id="MobiDB-lite"/>
    </source>
</evidence>
<evidence type="ECO:0000313" key="3">
    <source>
        <dbReference type="EMBL" id="CAD8499122.1"/>
    </source>
</evidence>
<feature type="compositionally biased region" description="Low complexity" evidence="1">
    <location>
        <begin position="456"/>
        <end position="473"/>
    </location>
</feature>
<dbReference type="CDD" id="cd23767">
    <property type="entry name" value="IQCD"/>
    <property type="match status" value="1"/>
</dbReference>
<reference evidence="3" key="1">
    <citation type="submission" date="2021-01" db="EMBL/GenBank/DDBJ databases">
        <authorList>
            <person name="Corre E."/>
            <person name="Pelletier E."/>
            <person name="Niang G."/>
            <person name="Scheremetjew M."/>
            <person name="Finn R."/>
            <person name="Kale V."/>
            <person name="Holt S."/>
            <person name="Cochrane G."/>
            <person name="Meng A."/>
            <person name="Brown T."/>
            <person name="Cohen L."/>
        </authorList>
    </citation>
    <scope>NUCLEOTIDE SEQUENCE</scope>
    <source>
        <strain evidence="3">CCMP325</strain>
    </source>
</reference>
<dbReference type="EMBL" id="HBEO01027541">
    <property type="protein sequence ID" value="CAD8499120.1"/>
    <property type="molecule type" value="Transcribed_RNA"/>
</dbReference>
<feature type="compositionally biased region" description="Low complexity" evidence="1">
    <location>
        <begin position="408"/>
        <end position="427"/>
    </location>
</feature>
<feature type="compositionally biased region" description="Basic and acidic residues" evidence="1">
    <location>
        <begin position="38"/>
        <end position="48"/>
    </location>
</feature>
<sequence length="637" mass="70918">MSTEVEEGMRALRGMRKTLFSGQRGGTDGSIEEEEADGAGRNKFEEEENKSRYTLEDYVPPLGGDDASISIQTAWRAHFARKAARESKLFISQSLSSSLLLPMRGKEAMEGFQTRDINFHYEVLVHHVRELRKSVEKKFGKLDDMRETSLSSDSLEWDGQHSRGGLDSMTPSNHLPASEEMEMNRMHISVSVCLTPFCPFWVSQPCPDVWSRRLHNLTVKFPHFTELINVGDLYGALQILLDDFLLALQTVHFDGNSTRSLALSISLASEYIARMMIASGRPQEAVETLNSILNLIHNRSGLMVCPGHHLIKGMLYDVISQSYFTQNQMISALYFSEKVRDHATEVLREIFHDGFPYHGSIAEAGLKGNESTTQVLDLISIWVGHEAVILFNLGFTEDALNACERSSRVNSRHPSSSETSSIASAKSLTHGGGKLKQSKSPLTLQNKKLKPIGKRSQSQASLRSSSHDSLPSLSGPPNRRFMTGDNSSVRSHHMFDESASDSTTDSSLLGLMAHGFPGQSRFFRSNALAVNGFNVAILHLHAFYVGKAEKVFSQTLGFLDMLNNRCFSDGGEATAPDIQRFVMLLREILICLKMIRTSSELGWWKRLQERLRSSQGSLSGLRKDGANTLARIKLLAV</sequence>
<evidence type="ECO:0000313" key="2">
    <source>
        <dbReference type="EMBL" id="CAD8499120.1"/>
    </source>
</evidence>
<protein>
    <submittedName>
        <fullName evidence="3">Uncharacterized protein</fullName>
    </submittedName>
</protein>
<name>A0A6T7SN20_9CRYP</name>